<keyword evidence="7" id="KW-0175">Coiled coil</keyword>
<evidence type="ECO:0000313" key="15">
    <source>
        <dbReference type="Proteomes" id="UP000242287"/>
    </source>
</evidence>
<dbReference type="Proteomes" id="UP000242287">
    <property type="component" value="Unassembled WGS sequence"/>
</dbReference>
<dbReference type="Pfam" id="PF18595">
    <property type="entry name" value="Nuf2_DHR10-like"/>
    <property type="match status" value="1"/>
</dbReference>
<sequence length="436" mass="50523">MAKEARYPIMPESDIMASLADWGIAVSEQQLSRPTQDFVEGIFCACLRQVSELDHEALREPLQEVLDMSQVDDKELYATAFATNIVHHHLARFARAARIKRFSSKDAFNPERERTLYLLSGFINFVQFTEQYCNPFVNELREQSDGILVEREQVLAQLAEAQQRLDAMKAKIAEDEPVCEQLRNENNTLRAKMFATKEFQTAAVQEVEKLKTQKNALIKHREALKMELSNISDAISSKRPRLVQSPDRIKGIISTMKANVVEEKRTVAIHEAKARDLQVKLNALSSIEKNILGSIEQLQSIEKEAHQLDMLQKALAEMRDQLDNKKIEKSELGIKQERAKTQLENASEKLKRAQTHAERKKQDNQRTLDRLQRQYDKMDIERKDNDKHLDELRREAENIESQMKEHLRSNETELNELLAEYGKLRHETGQDIIQFY</sequence>
<dbReference type="InterPro" id="IPR038275">
    <property type="entry name" value="Nuf2_N_sf"/>
</dbReference>
<keyword evidence="8" id="KW-0539">Nucleus</keyword>
<evidence type="ECO:0000256" key="9">
    <source>
        <dbReference type="ARBA" id="ARBA00023306"/>
    </source>
</evidence>
<feature type="region of interest" description="Disordered" evidence="11">
    <location>
        <begin position="342"/>
        <end position="371"/>
    </location>
</feature>
<dbReference type="AlphaFoldDB" id="A0A2A9NIZ0"/>
<dbReference type="InterPro" id="IPR005549">
    <property type="entry name" value="Kinetochore_Nuf2_N"/>
</dbReference>
<keyword evidence="10" id="KW-0137">Centromere</keyword>
<dbReference type="STRING" id="703135.A0A2A9NIZ0"/>
<dbReference type="GO" id="GO:0051301">
    <property type="term" value="P:cell division"/>
    <property type="evidence" value="ECO:0007669"/>
    <property type="project" value="UniProtKB-KW"/>
</dbReference>
<proteinExistence type="inferred from homology"/>
<comment type="similarity">
    <text evidence="3">Belongs to the NUF2 family.</text>
</comment>
<evidence type="ECO:0000256" key="5">
    <source>
        <dbReference type="ARBA" id="ARBA00022618"/>
    </source>
</evidence>
<keyword evidence="6" id="KW-0498">Mitosis</keyword>
<evidence type="ECO:0000256" key="7">
    <source>
        <dbReference type="ARBA" id="ARBA00023054"/>
    </source>
</evidence>
<keyword evidence="15" id="KW-1185">Reference proteome</keyword>
<keyword evidence="4" id="KW-0158">Chromosome</keyword>
<dbReference type="Gene3D" id="1.10.418.60">
    <property type="entry name" value="Ncd80 complex, Nuf2 subunit"/>
    <property type="match status" value="1"/>
</dbReference>
<evidence type="ECO:0000256" key="8">
    <source>
        <dbReference type="ARBA" id="ARBA00023242"/>
    </source>
</evidence>
<evidence type="ECO:0000259" key="13">
    <source>
        <dbReference type="Pfam" id="PF18595"/>
    </source>
</evidence>
<feature type="domain" description="Nuf2 DHR10-like" evidence="13">
    <location>
        <begin position="258"/>
        <end position="373"/>
    </location>
</feature>
<comment type="subcellular location">
    <subcellularLocation>
        <location evidence="2">Chromosome</location>
        <location evidence="2">Centromere</location>
    </subcellularLocation>
    <subcellularLocation>
        <location evidence="1">Nucleus</location>
    </subcellularLocation>
</comment>
<evidence type="ECO:0000256" key="1">
    <source>
        <dbReference type="ARBA" id="ARBA00004123"/>
    </source>
</evidence>
<evidence type="ECO:0000259" key="12">
    <source>
        <dbReference type="Pfam" id="PF03800"/>
    </source>
</evidence>
<dbReference type="GO" id="GO:0031262">
    <property type="term" value="C:Ndc80 complex"/>
    <property type="evidence" value="ECO:0007669"/>
    <property type="project" value="InterPro"/>
</dbReference>
<evidence type="ECO:0000256" key="11">
    <source>
        <dbReference type="SAM" id="MobiDB-lite"/>
    </source>
</evidence>
<evidence type="ECO:0000256" key="2">
    <source>
        <dbReference type="ARBA" id="ARBA00004584"/>
    </source>
</evidence>
<organism evidence="14 15">
    <name type="scientific">Amanita thiersii Skay4041</name>
    <dbReference type="NCBI Taxonomy" id="703135"/>
    <lineage>
        <taxon>Eukaryota</taxon>
        <taxon>Fungi</taxon>
        <taxon>Dikarya</taxon>
        <taxon>Basidiomycota</taxon>
        <taxon>Agaricomycotina</taxon>
        <taxon>Agaricomycetes</taxon>
        <taxon>Agaricomycetidae</taxon>
        <taxon>Agaricales</taxon>
        <taxon>Pluteineae</taxon>
        <taxon>Amanitaceae</taxon>
        <taxon>Amanita</taxon>
    </lineage>
</organism>
<evidence type="ECO:0000313" key="14">
    <source>
        <dbReference type="EMBL" id="PFH47672.1"/>
    </source>
</evidence>
<dbReference type="OrthoDB" id="8194677at2759"/>
<evidence type="ECO:0000256" key="3">
    <source>
        <dbReference type="ARBA" id="ARBA00005498"/>
    </source>
</evidence>
<dbReference type="Pfam" id="PF03800">
    <property type="entry name" value="Nuf2"/>
    <property type="match status" value="1"/>
</dbReference>
<keyword evidence="5" id="KW-0132">Cell division</keyword>
<protein>
    <submittedName>
        <fullName evidence="14">Uncharacterized protein</fullName>
    </submittedName>
</protein>
<dbReference type="InterPro" id="IPR041112">
    <property type="entry name" value="Nuf2_DHR10-like"/>
</dbReference>
<feature type="domain" description="Kinetochore protein Nuf2 N-terminal" evidence="12">
    <location>
        <begin position="6"/>
        <end position="136"/>
    </location>
</feature>
<evidence type="ECO:0000256" key="6">
    <source>
        <dbReference type="ARBA" id="ARBA00022776"/>
    </source>
</evidence>
<name>A0A2A9NIZ0_9AGAR</name>
<accession>A0A2A9NIZ0</accession>
<evidence type="ECO:0000256" key="10">
    <source>
        <dbReference type="ARBA" id="ARBA00023328"/>
    </source>
</evidence>
<keyword evidence="9" id="KW-0131">Cell cycle</keyword>
<gene>
    <name evidence="14" type="ORF">AMATHDRAFT_151540</name>
</gene>
<dbReference type="EMBL" id="KZ302098">
    <property type="protein sequence ID" value="PFH47672.1"/>
    <property type="molecule type" value="Genomic_DNA"/>
</dbReference>
<reference evidence="14 15" key="1">
    <citation type="submission" date="2014-02" db="EMBL/GenBank/DDBJ databases">
        <title>Transposable element dynamics among asymbiotic and ectomycorrhizal Amanita fungi.</title>
        <authorList>
            <consortium name="DOE Joint Genome Institute"/>
            <person name="Hess J."/>
            <person name="Skrede I."/>
            <person name="Wolfe B."/>
            <person name="LaButti K."/>
            <person name="Ohm R.A."/>
            <person name="Grigoriev I.V."/>
            <person name="Pringle A."/>
        </authorList>
    </citation>
    <scope>NUCLEOTIDE SEQUENCE [LARGE SCALE GENOMIC DNA]</scope>
    <source>
        <strain evidence="14 15">SKay4041</strain>
    </source>
</reference>
<evidence type="ECO:0000256" key="4">
    <source>
        <dbReference type="ARBA" id="ARBA00022454"/>
    </source>
</evidence>
<dbReference type="GO" id="GO:0005634">
    <property type="term" value="C:nucleus"/>
    <property type="evidence" value="ECO:0007669"/>
    <property type="project" value="UniProtKB-SubCell"/>
</dbReference>